<dbReference type="PANTHER" id="PTHR47327">
    <property type="entry name" value="FI18240P1-RELATED"/>
    <property type="match status" value="1"/>
</dbReference>
<dbReference type="WBParaSite" id="SBAD_0001056201-mRNA-1">
    <property type="protein sequence ID" value="SBAD_0001056201-mRNA-1"/>
    <property type="gene ID" value="SBAD_0001056201"/>
</dbReference>
<dbReference type="OrthoDB" id="5867217at2759"/>
<protein>
    <submittedName>
        <fullName evidence="4">Apple domain-containing protein</fullName>
    </submittedName>
</protein>
<dbReference type="SMART" id="SM00473">
    <property type="entry name" value="PAN_AP"/>
    <property type="match status" value="1"/>
</dbReference>
<keyword evidence="3" id="KW-1185">Reference proteome</keyword>
<dbReference type="Gene3D" id="3.50.4.10">
    <property type="entry name" value="Hepatocyte Growth Factor"/>
    <property type="match status" value="1"/>
</dbReference>
<sequence>METRGCRHGRLVFRRFANHVLVGFADVVIRKASIYNCFCACASAMMHSDDNCRSFMFFYDSNECILNKASRLSHPSNFALETKAPRVDYFDRVCEHVNEPANLPGKCVDALTSTCTT</sequence>
<proteinExistence type="predicted"/>
<feature type="domain" description="Apple" evidence="1">
    <location>
        <begin position="6"/>
        <end position="94"/>
    </location>
</feature>
<dbReference type="GO" id="GO:0009653">
    <property type="term" value="P:anatomical structure morphogenesis"/>
    <property type="evidence" value="ECO:0007669"/>
    <property type="project" value="TreeGrafter"/>
</dbReference>
<gene>
    <name evidence="2" type="ORF">SBAD_LOCUS10201</name>
</gene>
<evidence type="ECO:0000313" key="4">
    <source>
        <dbReference type="WBParaSite" id="SBAD_0001056201-mRNA-1"/>
    </source>
</evidence>
<reference evidence="2 3" key="2">
    <citation type="submission" date="2018-11" db="EMBL/GenBank/DDBJ databases">
        <authorList>
            <consortium name="Pathogen Informatics"/>
        </authorList>
    </citation>
    <scope>NUCLEOTIDE SEQUENCE [LARGE SCALE GENOMIC DNA]</scope>
</reference>
<dbReference type="Proteomes" id="UP000270296">
    <property type="component" value="Unassembled WGS sequence"/>
</dbReference>
<dbReference type="CDD" id="cd01099">
    <property type="entry name" value="PAN_AP_HGF"/>
    <property type="match status" value="1"/>
</dbReference>
<dbReference type="PROSITE" id="PS50948">
    <property type="entry name" value="PAN"/>
    <property type="match status" value="1"/>
</dbReference>
<dbReference type="PANTHER" id="PTHR47327:SF1">
    <property type="entry name" value="RE15579P"/>
    <property type="match status" value="1"/>
</dbReference>
<dbReference type="SUPFAM" id="SSF57414">
    <property type="entry name" value="Hairpin loop containing domain-like"/>
    <property type="match status" value="1"/>
</dbReference>
<evidence type="ECO:0000313" key="3">
    <source>
        <dbReference type="Proteomes" id="UP000270296"/>
    </source>
</evidence>
<accession>A0A183J2V0</accession>
<organism evidence="4">
    <name type="scientific">Soboliphyme baturini</name>
    <dbReference type="NCBI Taxonomy" id="241478"/>
    <lineage>
        <taxon>Eukaryota</taxon>
        <taxon>Metazoa</taxon>
        <taxon>Ecdysozoa</taxon>
        <taxon>Nematoda</taxon>
        <taxon>Enoplea</taxon>
        <taxon>Dorylaimia</taxon>
        <taxon>Dioctophymatida</taxon>
        <taxon>Dioctophymatoidea</taxon>
        <taxon>Soboliphymatidae</taxon>
        <taxon>Soboliphyme</taxon>
    </lineage>
</organism>
<evidence type="ECO:0000259" key="1">
    <source>
        <dbReference type="PROSITE" id="PS50948"/>
    </source>
</evidence>
<dbReference type="Pfam" id="PF00024">
    <property type="entry name" value="PAN_1"/>
    <property type="match status" value="1"/>
</dbReference>
<dbReference type="InterPro" id="IPR052774">
    <property type="entry name" value="Celegans_DevNeuronal_Protein"/>
</dbReference>
<evidence type="ECO:0000313" key="2">
    <source>
        <dbReference type="EMBL" id="VDP29818.1"/>
    </source>
</evidence>
<name>A0A183J2V0_9BILA</name>
<dbReference type="AlphaFoldDB" id="A0A183J2V0"/>
<dbReference type="EMBL" id="UZAM01013755">
    <property type="protein sequence ID" value="VDP29818.1"/>
    <property type="molecule type" value="Genomic_DNA"/>
</dbReference>
<dbReference type="InterPro" id="IPR003609">
    <property type="entry name" value="Pan_app"/>
</dbReference>
<reference evidence="4" key="1">
    <citation type="submission" date="2016-06" db="UniProtKB">
        <authorList>
            <consortium name="WormBaseParasite"/>
        </authorList>
    </citation>
    <scope>IDENTIFICATION</scope>
</reference>